<sequence length="66" mass="7353">MNVLISCLEQNVAFVPGGSFYPNGGHENTIRLNYSNMDDARIQEGIHRLGNVLMQILVAERATHQV</sequence>
<comment type="caution">
    <text evidence="1">The sequence shown here is derived from an EMBL/GenBank/DDBJ whole genome shotgun (WGS) entry which is preliminary data.</text>
</comment>
<dbReference type="RefSeq" id="WP_166149230.1">
    <property type="nucleotide sequence ID" value="NZ_JAAOIW010000003.1"/>
</dbReference>
<evidence type="ECO:0000313" key="2">
    <source>
        <dbReference type="Proteomes" id="UP001165962"/>
    </source>
</evidence>
<dbReference type="Proteomes" id="UP001165962">
    <property type="component" value="Unassembled WGS sequence"/>
</dbReference>
<dbReference type="SUPFAM" id="SSF53383">
    <property type="entry name" value="PLP-dependent transferases"/>
    <property type="match status" value="1"/>
</dbReference>
<protein>
    <recommendedName>
        <fullName evidence="3">2-aminoadipate transaminase</fullName>
    </recommendedName>
</protein>
<reference evidence="1" key="1">
    <citation type="submission" date="2020-03" db="EMBL/GenBank/DDBJ databases">
        <title>Draft sequencing of Paenibacilllus sp. S3N08.</title>
        <authorList>
            <person name="Kim D.-U."/>
        </authorList>
    </citation>
    <scope>NUCLEOTIDE SEQUENCE</scope>
    <source>
        <strain evidence="1">S3N08</strain>
    </source>
</reference>
<dbReference type="InterPro" id="IPR015424">
    <property type="entry name" value="PyrdxlP-dep_Trfase"/>
</dbReference>
<gene>
    <name evidence="1" type="ORF">G9U52_10885</name>
</gene>
<dbReference type="Gene3D" id="3.90.1150.10">
    <property type="entry name" value="Aspartate Aminotransferase, domain 1"/>
    <property type="match status" value="1"/>
</dbReference>
<evidence type="ECO:0000313" key="1">
    <source>
        <dbReference type="EMBL" id="NHN30339.1"/>
    </source>
</evidence>
<accession>A0ABX0J8A0</accession>
<dbReference type="EMBL" id="JAAOIW010000003">
    <property type="protein sequence ID" value="NHN30339.1"/>
    <property type="molecule type" value="Genomic_DNA"/>
</dbReference>
<name>A0ABX0J8A0_9BACL</name>
<evidence type="ECO:0008006" key="3">
    <source>
        <dbReference type="Google" id="ProtNLM"/>
    </source>
</evidence>
<keyword evidence="2" id="KW-1185">Reference proteome</keyword>
<proteinExistence type="predicted"/>
<dbReference type="InterPro" id="IPR015422">
    <property type="entry name" value="PyrdxlP-dep_Trfase_small"/>
</dbReference>
<organism evidence="1 2">
    <name type="scientific">Paenibacillus agricola</name>
    <dbReference type="NCBI Taxonomy" id="2716264"/>
    <lineage>
        <taxon>Bacteria</taxon>
        <taxon>Bacillati</taxon>
        <taxon>Bacillota</taxon>
        <taxon>Bacilli</taxon>
        <taxon>Bacillales</taxon>
        <taxon>Paenibacillaceae</taxon>
        <taxon>Paenibacillus</taxon>
    </lineage>
</organism>